<protein>
    <submittedName>
        <fullName evidence="2">DUF1772 domain-containing protein</fullName>
    </submittedName>
</protein>
<keyword evidence="1" id="KW-0472">Membrane</keyword>
<dbReference type="EMBL" id="JAJUBB010000016">
    <property type="protein sequence ID" value="MDD1783184.1"/>
    <property type="molecule type" value="Genomic_DNA"/>
</dbReference>
<dbReference type="Pfam" id="PF08592">
    <property type="entry name" value="Anthrone_oxy"/>
    <property type="match status" value="1"/>
</dbReference>
<evidence type="ECO:0000313" key="3">
    <source>
        <dbReference type="Proteomes" id="UP001149821"/>
    </source>
</evidence>
<sequence>MMSFFIFQTFSLLAAMSTAFLAGIFFIFHNTVMVVLAEQSGMNIMKRINQIIINKAFLLIFMLSPLSSLFVLIIGYSNKELTLQSPLVMGAMLAIVSFFITIRFNVPLNNRLEQEGENKGLMWQEYLVLWGHWNTRRFYLSAIACVAMYAEFIFGLCV</sequence>
<name>A0ABT5QQN7_9GAMM</name>
<feature type="transmembrane region" description="Helical" evidence="1">
    <location>
        <begin position="138"/>
        <end position="156"/>
    </location>
</feature>
<feature type="transmembrane region" description="Helical" evidence="1">
    <location>
        <begin position="83"/>
        <end position="102"/>
    </location>
</feature>
<keyword evidence="3" id="KW-1185">Reference proteome</keyword>
<dbReference type="InterPro" id="IPR013901">
    <property type="entry name" value="Anthrone_oxy"/>
</dbReference>
<organism evidence="2 3">
    <name type="scientific">Enterovibrio qingdaonensis</name>
    <dbReference type="NCBI Taxonomy" id="2899818"/>
    <lineage>
        <taxon>Bacteria</taxon>
        <taxon>Pseudomonadati</taxon>
        <taxon>Pseudomonadota</taxon>
        <taxon>Gammaproteobacteria</taxon>
        <taxon>Vibrionales</taxon>
        <taxon>Vibrionaceae</taxon>
        <taxon>Enterovibrio</taxon>
    </lineage>
</organism>
<feature type="transmembrane region" description="Helical" evidence="1">
    <location>
        <begin position="12"/>
        <end position="36"/>
    </location>
</feature>
<keyword evidence="1" id="KW-0812">Transmembrane</keyword>
<reference evidence="2" key="1">
    <citation type="submission" date="2021-12" db="EMBL/GenBank/DDBJ databases">
        <title>Enterovibrio ZSDZ35 sp. nov. and Enterovibrio ZSDZ42 sp. nov., isolated from coastal seawater in Qingdao.</title>
        <authorList>
            <person name="Zhang P."/>
        </authorList>
    </citation>
    <scope>NUCLEOTIDE SEQUENCE</scope>
    <source>
        <strain evidence="2">ZSDZ35</strain>
    </source>
</reference>
<comment type="caution">
    <text evidence="2">The sequence shown here is derived from an EMBL/GenBank/DDBJ whole genome shotgun (WGS) entry which is preliminary data.</text>
</comment>
<dbReference type="RefSeq" id="WP_274143890.1">
    <property type="nucleotide sequence ID" value="NZ_JAJUBB010000016.1"/>
</dbReference>
<dbReference type="Proteomes" id="UP001149821">
    <property type="component" value="Unassembled WGS sequence"/>
</dbReference>
<gene>
    <name evidence="2" type="ORF">LRP49_18615</name>
</gene>
<keyword evidence="1" id="KW-1133">Transmembrane helix</keyword>
<evidence type="ECO:0000313" key="2">
    <source>
        <dbReference type="EMBL" id="MDD1783184.1"/>
    </source>
</evidence>
<proteinExistence type="predicted"/>
<feature type="transmembrane region" description="Helical" evidence="1">
    <location>
        <begin position="56"/>
        <end position="77"/>
    </location>
</feature>
<evidence type="ECO:0000256" key="1">
    <source>
        <dbReference type="SAM" id="Phobius"/>
    </source>
</evidence>
<accession>A0ABT5QQN7</accession>